<name>A0A9P6AFG1_9AGAM</name>
<dbReference type="AlphaFoldDB" id="A0A9P6AFG1"/>
<gene>
    <name evidence="1" type="ORF">BS47DRAFT_1354820</name>
</gene>
<dbReference type="EMBL" id="MU129199">
    <property type="protein sequence ID" value="KAF9504733.1"/>
    <property type="molecule type" value="Genomic_DNA"/>
</dbReference>
<evidence type="ECO:0000313" key="1">
    <source>
        <dbReference type="EMBL" id="KAF9504733.1"/>
    </source>
</evidence>
<accession>A0A9P6AFG1</accession>
<proteinExistence type="predicted"/>
<dbReference type="Proteomes" id="UP000886523">
    <property type="component" value="Unassembled WGS sequence"/>
</dbReference>
<sequence>MPFWRRRSGAFDSNFIGPSQRRFPGFLILHVFVARRWWLGNVHGVSHLCLLSYLSPRFPISTPLDSSCAFAPPGMWLCCPCTMAITRN</sequence>
<organism evidence="1 2">
    <name type="scientific">Hydnum rufescens UP504</name>
    <dbReference type="NCBI Taxonomy" id="1448309"/>
    <lineage>
        <taxon>Eukaryota</taxon>
        <taxon>Fungi</taxon>
        <taxon>Dikarya</taxon>
        <taxon>Basidiomycota</taxon>
        <taxon>Agaricomycotina</taxon>
        <taxon>Agaricomycetes</taxon>
        <taxon>Cantharellales</taxon>
        <taxon>Hydnaceae</taxon>
        <taxon>Hydnum</taxon>
    </lineage>
</organism>
<evidence type="ECO:0000313" key="2">
    <source>
        <dbReference type="Proteomes" id="UP000886523"/>
    </source>
</evidence>
<comment type="caution">
    <text evidence="1">The sequence shown here is derived from an EMBL/GenBank/DDBJ whole genome shotgun (WGS) entry which is preliminary data.</text>
</comment>
<reference evidence="1" key="1">
    <citation type="journal article" date="2020" name="Nat. Commun.">
        <title>Large-scale genome sequencing of mycorrhizal fungi provides insights into the early evolution of symbiotic traits.</title>
        <authorList>
            <person name="Miyauchi S."/>
            <person name="Kiss E."/>
            <person name="Kuo A."/>
            <person name="Drula E."/>
            <person name="Kohler A."/>
            <person name="Sanchez-Garcia M."/>
            <person name="Morin E."/>
            <person name="Andreopoulos B."/>
            <person name="Barry K.W."/>
            <person name="Bonito G."/>
            <person name="Buee M."/>
            <person name="Carver A."/>
            <person name="Chen C."/>
            <person name="Cichocki N."/>
            <person name="Clum A."/>
            <person name="Culley D."/>
            <person name="Crous P.W."/>
            <person name="Fauchery L."/>
            <person name="Girlanda M."/>
            <person name="Hayes R.D."/>
            <person name="Keri Z."/>
            <person name="LaButti K."/>
            <person name="Lipzen A."/>
            <person name="Lombard V."/>
            <person name="Magnuson J."/>
            <person name="Maillard F."/>
            <person name="Murat C."/>
            <person name="Nolan M."/>
            <person name="Ohm R.A."/>
            <person name="Pangilinan J."/>
            <person name="Pereira M.F."/>
            <person name="Perotto S."/>
            <person name="Peter M."/>
            <person name="Pfister S."/>
            <person name="Riley R."/>
            <person name="Sitrit Y."/>
            <person name="Stielow J.B."/>
            <person name="Szollosi G."/>
            <person name="Zifcakova L."/>
            <person name="Stursova M."/>
            <person name="Spatafora J.W."/>
            <person name="Tedersoo L."/>
            <person name="Vaario L.M."/>
            <person name="Yamada A."/>
            <person name="Yan M."/>
            <person name="Wang P."/>
            <person name="Xu J."/>
            <person name="Bruns T."/>
            <person name="Baldrian P."/>
            <person name="Vilgalys R."/>
            <person name="Dunand C."/>
            <person name="Henrissat B."/>
            <person name="Grigoriev I.V."/>
            <person name="Hibbett D."/>
            <person name="Nagy L.G."/>
            <person name="Martin F.M."/>
        </authorList>
    </citation>
    <scope>NUCLEOTIDE SEQUENCE</scope>
    <source>
        <strain evidence="1">UP504</strain>
    </source>
</reference>
<keyword evidence="2" id="KW-1185">Reference proteome</keyword>
<protein>
    <submittedName>
        <fullName evidence="1">Uncharacterized protein</fullName>
    </submittedName>
</protein>